<dbReference type="Proteomes" id="UP000323011">
    <property type="component" value="Unassembled WGS sequence"/>
</dbReference>
<feature type="compositionally biased region" description="Low complexity" evidence="1">
    <location>
        <begin position="730"/>
        <end position="748"/>
    </location>
</feature>
<evidence type="ECO:0000313" key="3">
    <source>
        <dbReference type="Proteomes" id="UP000323011"/>
    </source>
</evidence>
<feature type="region of interest" description="Disordered" evidence="1">
    <location>
        <begin position="1072"/>
        <end position="1098"/>
    </location>
</feature>
<feature type="region of interest" description="Disordered" evidence="1">
    <location>
        <begin position="1142"/>
        <end position="1184"/>
    </location>
</feature>
<feature type="region of interest" description="Disordered" evidence="1">
    <location>
        <begin position="713"/>
        <end position="748"/>
    </location>
</feature>
<feature type="region of interest" description="Disordered" evidence="1">
    <location>
        <begin position="828"/>
        <end position="903"/>
    </location>
</feature>
<evidence type="ECO:0000313" key="2">
    <source>
        <dbReference type="EMBL" id="KAA0155384.1"/>
    </source>
</evidence>
<name>A0A5A8CSK7_CAFRO</name>
<feature type="region of interest" description="Disordered" evidence="1">
    <location>
        <begin position="478"/>
        <end position="509"/>
    </location>
</feature>
<feature type="region of interest" description="Disordered" evidence="1">
    <location>
        <begin position="40"/>
        <end position="65"/>
    </location>
</feature>
<keyword evidence="3" id="KW-1185">Reference proteome</keyword>
<feature type="region of interest" description="Disordered" evidence="1">
    <location>
        <begin position="524"/>
        <end position="547"/>
    </location>
</feature>
<feature type="compositionally biased region" description="Pro residues" evidence="1">
    <location>
        <begin position="1407"/>
        <end position="1416"/>
    </location>
</feature>
<feature type="region of interest" description="Disordered" evidence="1">
    <location>
        <begin position="1384"/>
        <end position="1452"/>
    </location>
</feature>
<sequence length="1580" mass="158183">MWVGAATLVGPAGGGTDGPLVGLAANAFPLWCDAPVPAPKSSGAGAVPEAGPGAAASGAGASTEQPIQVGDTVEVSLADTATSSAVMRPRVVARFADKAPASEPEQQLRCVVSVVKSPGGARVVVADVLGGKGVVAMVSLPSTGPVRMEQLGEGTPILADVFQLPDPAATPGKAFVPHAEDASSFAWRPELASASAARRSVFVAVPRAVLGADAGVALFKRVRLASRGVVVREFGFSPHMTAAATNGRGRRGHPKPTIGAFGLVTPVSTDSSDVALVAFPASALVSAGVAATGEAAKAWALAALSAAGVGDDKVAEALRLAPLFGAPLPLGAAASNVAVVPVFPRPASESGRVPQLVVGDEVSVDVVQDFVADAAGAAGPVACTLAQGAPLVREIGVVTRFDGGAGLGSIRPLRDSHTEVPFVASSLIGVPEDERRTIAADTVRASLTSSDPWDARAAAILPELGPGSIVAFETAVGTARGTRGRGASRSSGHSGRGGRRSAPAVASADERRIHAVRVRILTSVPPEGSSTAEAAAAAAPPTPGSRGASAAAVRMAAEAAARGATDSARLMPADVLVSSDRAVQRAAIRSFAATAIPAGALDVKKTCASAFDCFATLTVESAVALARYVALVPAVQSESKSAAHEAGAAFALEALPFAPGDVVSDIRALIRNPRVDEIRFSTGGAASRVAAGIAGAAGLRAVVDGSQLVVAKQGAAAHTSPRKQRARGLSEPSAPKARAASSAAAAPGPAQRTWIETALASEGPRALVLVRASLAVPQACVAAKGISVGPVTAGDSFTADIRVVPGSGSLVTSNVEVTARAALAFPASAPSVKPSHGTAAAAAAAATPPKGAQRGEAAGSTPGDSAKRIRAADTSGPWPGRTSAAPSAASRRSGAAGAPAPGRARGVVLRRVPDKKFFFISRDDKLNLSGDLFAPPGALRSGRSEGILSEADVQPGVVVDFLVRQDAEGRDFATDIVRAPATAPHPMRCTSASPVSVAVAVEPAALPQLSTKARGPRGSGAPPLVSAAIGSGLCVVLPSDWEGGEGSSAHVAGHLPAVAAAARAAIGESLCSEVSGSGSAPSSRRGAGSSTDAKSVEHRLLPTLAPDEMLRVANTASGGDFDAVVASIRPHLDALVAVSESSNTAVEVKAPGRGRGRDRGRGRGTRGAAASQHAAAPAGPSPRQIADSVQAILDGLPTGAFLALEGHAGMQPVAQPGSGGKSRPPALVAGDELQTSVEADLVSCARSLHRLVTGEQWGSVADKPAAAWQCISHCLSLTQGRVMRASSARIRGLVTRVSADGNHEVTIDRMGPTLTSSLGKPWGTLRFIGGATRMLPSLDASRWGGNSSHRAAFFANECLPDLRMSIHPLLRRIGAADSGSASDAAAGEAAAASPPKPPRVISADARSPPPLAPAPVPDVAVASLDERASGSDSPFADAKTRGGGRGDLPECPRLSKGDIVEFSVLPPSLAGWRPVAVRVVKVARQGDKLASELITAAPDHPLWMGPKAKRVRINAALRESQAASGTPRGGAVEAASPSQAGFEAGRGRGRGRGRAAPSPMAALGTVPGASSVKPAPSREE</sequence>
<gene>
    <name evidence="2" type="ORF">FNF29_01759</name>
</gene>
<feature type="region of interest" description="Disordered" evidence="1">
    <location>
        <begin position="1520"/>
        <end position="1580"/>
    </location>
</feature>
<comment type="caution">
    <text evidence="2">The sequence shown here is derived from an EMBL/GenBank/DDBJ whole genome shotgun (WGS) entry which is preliminary data.</text>
</comment>
<feature type="compositionally biased region" description="Low complexity" evidence="1">
    <location>
        <begin position="525"/>
        <end position="547"/>
    </location>
</feature>
<accession>A0A5A8CSK7</accession>
<proteinExistence type="predicted"/>
<feature type="compositionally biased region" description="Low complexity" evidence="1">
    <location>
        <begin position="41"/>
        <end position="62"/>
    </location>
</feature>
<feature type="compositionally biased region" description="Low complexity" evidence="1">
    <location>
        <begin position="1384"/>
        <end position="1393"/>
    </location>
</feature>
<feature type="compositionally biased region" description="Low complexity" evidence="1">
    <location>
        <begin position="1166"/>
        <end position="1182"/>
    </location>
</feature>
<feature type="compositionally biased region" description="Low complexity" evidence="1">
    <location>
        <begin position="1075"/>
        <end position="1090"/>
    </location>
</feature>
<protein>
    <submittedName>
        <fullName evidence="2">Uncharacterized protein</fullName>
    </submittedName>
</protein>
<feature type="compositionally biased region" description="Low complexity" evidence="1">
    <location>
        <begin position="879"/>
        <end position="903"/>
    </location>
</feature>
<organism evidence="2 3">
    <name type="scientific">Cafeteria roenbergensis</name>
    <name type="common">Marine flagellate</name>
    <dbReference type="NCBI Taxonomy" id="33653"/>
    <lineage>
        <taxon>Eukaryota</taxon>
        <taxon>Sar</taxon>
        <taxon>Stramenopiles</taxon>
        <taxon>Bigyra</taxon>
        <taxon>Opalozoa</taxon>
        <taxon>Bicosoecida</taxon>
        <taxon>Cafeteriaceae</taxon>
        <taxon>Cafeteria</taxon>
    </lineage>
</organism>
<feature type="compositionally biased region" description="Low complexity" evidence="1">
    <location>
        <begin position="478"/>
        <end position="493"/>
    </location>
</feature>
<reference evidence="2 3" key="1">
    <citation type="submission" date="2019-07" db="EMBL/GenBank/DDBJ databases">
        <title>Genomes of Cafeteria roenbergensis.</title>
        <authorList>
            <person name="Fischer M.G."/>
            <person name="Hackl T."/>
            <person name="Roman M."/>
        </authorList>
    </citation>
    <scope>NUCLEOTIDE SEQUENCE [LARGE SCALE GENOMIC DNA]</scope>
    <source>
        <strain evidence="2 3">BVI</strain>
    </source>
</reference>
<evidence type="ECO:0000256" key="1">
    <source>
        <dbReference type="SAM" id="MobiDB-lite"/>
    </source>
</evidence>
<dbReference type="EMBL" id="VLTN01000007">
    <property type="protein sequence ID" value="KAA0155384.1"/>
    <property type="molecule type" value="Genomic_DNA"/>
</dbReference>